<dbReference type="GO" id="GO:0030864">
    <property type="term" value="C:cortical actin cytoskeleton"/>
    <property type="evidence" value="ECO:0007669"/>
    <property type="project" value="TreeGrafter"/>
</dbReference>
<protein>
    <submittedName>
        <fullName evidence="5">Huntingtin-interacting 1-like</fullName>
    </submittedName>
</protein>
<dbReference type="GO" id="GO:0080025">
    <property type="term" value="F:phosphatidylinositol-3,5-bisphosphate binding"/>
    <property type="evidence" value="ECO:0007669"/>
    <property type="project" value="TreeGrafter"/>
</dbReference>
<dbReference type="PANTHER" id="PTHR10407:SF15">
    <property type="entry name" value="HUNTINGTIN INTERACTING PROTEIN 1"/>
    <property type="match status" value="1"/>
</dbReference>
<feature type="domain" description="I/LWEQ" evidence="4">
    <location>
        <begin position="392"/>
        <end position="634"/>
    </location>
</feature>
<dbReference type="GO" id="GO:0051015">
    <property type="term" value="F:actin filament binding"/>
    <property type="evidence" value="ECO:0007669"/>
    <property type="project" value="TreeGrafter"/>
</dbReference>
<gene>
    <name evidence="5" type="ORF">PACLA_8A078624</name>
</gene>
<keyword evidence="3" id="KW-0175">Coiled coil</keyword>
<evidence type="ECO:0000259" key="4">
    <source>
        <dbReference type="PROSITE" id="PS50945"/>
    </source>
</evidence>
<dbReference type="InterPro" id="IPR030224">
    <property type="entry name" value="Sla2_fam"/>
</dbReference>
<dbReference type="GO" id="GO:0035615">
    <property type="term" value="F:clathrin adaptor activity"/>
    <property type="evidence" value="ECO:0007669"/>
    <property type="project" value="TreeGrafter"/>
</dbReference>
<keyword evidence="2" id="KW-0963">Cytoplasm</keyword>
<dbReference type="SMART" id="SM00307">
    <property type="entry name" value="ILWEQ"/>
    <property type="match status" value="1"/>
</dbReference>
<dbReference type="PANTHER" id="PTHR10407">
    <property type="entry name" value="HUNTINGTIN INTERACTING PROTEIN 1"/>
    <property type="match status" value="1"/>
</dbReference>
<dbReference type="GO" id="GO:0006897">
    <property type="term" value="P:endocytosis"/>
    <property type="evidence" value="ECO:0007669"/>
    <property type="project" value="InterPro"/>
</dbReference>
<feature type="coiled-coil region" evidence="3">
    <location>
        <begin position="8"/>
        <end position="239"/>
    </location>
</feature>
<dbReference type="GO" id="GO:0032051">
    <property type="term" value="F:clathrin light chain binding"/>
    <property type="evidence" value="ECO:0007669"/>
    <property type="project" value="TreeGrafter"/>
</dbReference>
<dbReference type="PROSITE" id="PS50945">
    <property type="entry name" value="I_LWEQ"/>
    <property type="match status" value="1"/>
</dbReference>
<dbReference type="SUPFAM" id="SSF109885">
    <property type="entry name" value="I/LWEQ domain"/>
    <property type="match status" value="1"/>
</dbReference>
<dbReference type="OrthoDB" id="8178130at2759"/>
<evidence type="ECO:0000256" key="1">
    <source>
        <dbReference type="ARBA" id="ARBA00004496"/>
    </source>
</evidence>
<sequence length="646" mass="71925">NGEVKKALTTVEKEKKDVEKTLVKVQDEADDTSEKLLESYQTAEATKEALMAAEETIAELKRDSDEKQAEMGNLLTEATQAHQETEEQRKFAEEKFSGVEKTLNDKVCDLETKLSEMNKMKNEEESSRKNAEEIIEKLKQESKDKQEELNGLLVGKTQAYDDTDKKLKVAEQRCSELEETLNQKVVDLESKLDEIARIKVEAEKSRRQAEERVENVTKESIEKLENEKTQRDNEELQNNQRLLVMAVEESEKIVQNTLNEFENPKNCGTTCTAEYLVERMSDLLPSLDRTVEGYNSYLHDKKDVGVFISSVSPYAHLLSECILLGKATSHMAPKEDAEALVEHCKDGGKTTLELLQTMKDAGADSSKLQSQVEEVKKSIQSILDIGNGLIPKEDESLDSIENAVEDEISSTAELVAEAVTRIEEMLKNARQADTGVKLEVNERILDSCNALMKAIRVLILKSKDLQGEIVEEGMGSASAKEFYKRHHRWTEGLISAAKAVGWGAKVLVDAADKVVKEGGKFDELVVASKEIAASTAQLVAASRVKASPRSSRLSALTTASKSVAEATGNVVASAKTGSEMIEDSKTVPDYSKLTLTQAKRLEMDSQVRVLELESQLEKERKRLGDLRRTHYQLAGASEGWEEEESK</sequence>
<proteinExistence type="predicted"/>
<dbReference type="FunFam" id="1.20.1410.10:FF:000006">
    <property type="entry name" value="Huntingtin interacting protein"/>
    <property type="match status" value="1"/>
</dbReference>
<dbReference type="InterPro" id="IPR002558">
    <property type="entry name" value="ILWEQ_dom"/>
</dbReference>
<evidence type="ECO:0000313" key="5">
    <source>
        <dbReference type="EMBL" id="CAB4015388.1"/>
    </source>
</evidence>
<name>A0A6S7K168_PARCT</name>
<comment type="caution">
    <text evidence="5">The sequence shown here is derived from an EMBL/GenBank/DDBJ whole genome shotgun (WGS) entry which is preliminary data.</text>
</comment>
<dbReference type="AlphaFoldDB" id="A0A6S7K168"/>
<evidence type="ECO:0000256" key="3">
    <source>
        <dbReference type="SAM" id="Coils"/>
    </source>
</evidence>
<dbReference type="Proteomes" id="UP001152795">
    <property type="component" value="Unassembled WGS sequence"/>
</dbReference>
<dbReference type="GO" id="GO:0030136">
    <property type="term" value="C:clathrin-coated vesicle"/>
    <property type="evidence" value="ECO:0007669"/>
    <property type="project" value="TreeGrafter"/>
</dbReference>
<feature type="non-terminal residue" evidence="5">
    <location>
        <position position="646"/>
    </location>
</feature>
<reference evidence="5" key="1">
    <citation type="submission" date="2020-04" db="EMBL/GenBank/DDBJ databases">
        <authorList>
            <person name="Alioto T."/>
            <person name="Alioto T."/>
            <person name="Gomez Garrido J."/>
        </authorList>
    </citation>
    <scope>NUCLEOTIDE SEQUENCE</scope>
    <source>
        <strain evidence="5">A484AB</strain>
    </source>
</reference>
<keyword evidence="6" id="KW-1185">Reference proteome</keyword>
<dbReference type="GO" id="GO:0007015">
    <property type="term" value="P:actin filament organization"/>
    <property type="evidence" value="ECO:0007669"/>
    <property type="project" value="TreeGrafter"/>
</dbReference>
<evidence type="ECO:0000313" key="6">
    <source>
        <dbReference type="Proteomes" id="UP001152795"/>
    </source>
</evidence>
<accession>A0A6S7K168</accession>
<evidence type="ECO:0000256" key="2">
    <source>
        <dbReference type="ARBA" id="ARBA00022490"/>
    </source>
</evidence>
<dbReference type="Pfam" id="PF01608">
    <property type="entry name" value="I_LWEQ"/>
    <property type="match status" value="1"/>
</dbReference>
<dbReference type="GO" id="GO:0043325">
    <property type="term" value="F:phosphatidylinositol-3,4-bisphosphate binding"/>
    <property type="evidence" value="ECO:0007669"/>
    <property type="project" value="TreeGrafter"/>
</dbReference>
<comment type="subcellular location">
    <subcellularLocation>
        <location evidence="1">Cytoplasm</location>
    </subcellularLocation>
</comment>
<dbReference type="GO" id="GO:0048268">
    <property type="term" value="P:clathrin coat assembly"/>
    <property type="evidence" value="ECO:0007669"/>
    <property type="project" value="TreeGrafter"/>
</dbReference>
<dbReference type="Gene3D" id="1.20.1410.10">
    <property type="entry name" value="I/LWEQ domain"/>
    <property type="match status" value="1"/>
</dbReference>
<dbReference type="InterPro" id="IPR035964">
    <property type="entry name" value="I/LWEQ_dom_sf"/>
</dbReference>
<organism evidence="5 6">
    <name type="scientific">Paramuricea clavata</name>
    <name type="common">Red gorgonian</name>
    <name type="synonym">Violescent sea-whip</name>
    <dbReference type="NCBI Taxonomy" id="317549"/>
    <lineage>
        <taxon>Eukaryota</taxon>
        <taxon>Metazoa</taxon>
        <taxon>Cnidaria</taxon>
        <taxon>Anthozoa</taxon>
        <taxon>Octocorallia</taxon>
        <taxon>Malacalcyonacea</taxon>
        <taxon>Plexauridae</taxon>
        <taxon>Paramuricea</taxon>
    </lineage>
</organism>
<dbReference type="EMBL" id="CACRXK020008695">
    <property type="protein sequence ID" value="CAB4015388.1"/>
    <property type="molecule type" value="Genomic_DNA"/>
</dbReference>